<reference evidence="2" key="1">
    <citation type="journal article" date="2019" name="Int. J. Syst. Evol. Microbiol.">
        <title>The Global Catalogue of Microorganisms (GCM) 10K type strain sequencing project: providing services to taxonomists for standard genome sequencing and annotation.</title>
        <authorList>
            <consortium name="The Broad Institute Genomics Platform"/>
            <consortium name="The Broad Institute Genome Sequencing Center for Infectious Disease"/>
            <person name="Wu L."/>
            <person name="Ma J."/>
        </authorList>
    </citation>
    <scope>NUCLEOTIDE SEQUENCE [LARGE SCALE GENOMIC DNA]</scope>
    <source>
        <strain evidence="2">JCM 17705</strain>
    </source>
</reference>
<dbReference type="Proteomes" id="UP001500582">
    <property type="component" value="Unassembled WGS sequence"/>
</dbReference>
<evidence type="ECO:0000313" key="2">
    <source>
        <dbReference type="Proteomes" id="UP001500582"/>
    </source>
</evidence>
<name>A0ABP8GSW9_9SPHI</name>
<keyword evidence="2" id="KW-1185">Reference proteome</keyword>
<proteinExistence type="predicted"/>
<evidence type="ECO:0000313" key="1">
    <source>
        <dbReference type="EMBL" id="GAA4329461.1"/>
    </source>
</evidence>
<comment type="caution">
    <text evidence="1">The sequence shown here is derived from an EMBL/GenBank/DDBJ whole genome shotgun (WGS) entry which is preliminary data.</text>
</comment>
<accession>A0ABP8GSW9</accession>
<protein>
    <submittedName>
        <fullName evidence="1">Uncharacterized protein</fullName>
    </submittedName>
</protein>
<organism evidence="1 2">
    <name type="scientific">Mucilaginibacter gynuensis</name>
    <dbReference type="NCBI Taxonomy" id="1302236"/>
    <lineage>
        <taxon>Bacteria</taxon>
        <taxon>Pseudomonadati</taxon>
        <taxon>Bacteroidota</taxon>
        <taxon>Sphingobacteriia</taxon>
        <taxon>Sphingobacteriales</taxon>
        <taxon>Sphingobacteriaceae</taxon>
        <taxon>Mucilaginibacter</taxon>
    </lineage>
</organism>
<sequence length="340" mass="35872">MKKPIALFLAAGLTITQFTNCGKSGGPDDGGGSTSIDIIVKDADSWSSVNTSLSNVGGATVKLYDSQQAVTTDKPVYTATADDAGHVVIPVEYKSQYFIKASKGNLSNIYEGYVIFGVFINATEVAAAGIQPTPAIGWPKVADINGDGSITEADKTTADVIVPLKDNRLKKTIYVAKPVAGQKMVTLSNPEYPVTKASLQHPDQCFGSIVSDFTCPEKFYDTAKGLLFVDDSKVLRYINGVLLVKGVGNVFDITGKINAGIATVEGKTLTYTNIVLKNGVVTGKVAAIIEPGSCSDEPDYKLSYVYDLTIALGYTSLNNVIHAAAGSPFTEGTNRTSVAQ</sequence>
<gene>
    <name evidence="1" type="ORF">GCM10023149_34170</name>
</gene>
<dbReference type="EMBL" id="BAABFT010000009">
    <property type="protein sequence ID" value="GAA4329461.1"/>
    <property type="molecule type" value="Genomic_DNA"/>
</dbReference>
<dbReference type="RefSeq" id="WP_345212349.1">
    <property type="nucleotide sequence ID" value="NZ_BAABFT010000009.1"/>
</dbReference>